<name>A0A6N4R3G1_BLAVI</name>
<keyword evidence="4 7" id="KW-0819">tRNA processing</keyword>
<feature type="binding site" evidence="7">
    <location>
        <position position="311"/>
    </location>
    <ligand>
        <name>Zn(2+)</name>
        <dbReference type="ChEBI" id="CHEBI:29105"/>
    </ligand>
</feature>
<dbReference type="EMBL" id="VAFM01000002">
    <property type="protein sequence ID" value="TKW60463.1"/>
    <property type="molecule type" value="Genomic_DNA"/>
</dbReference>
<feature type="active site" description="Nucleophile" evidence="7">
    <location>
        <position position="271"/>
    </location>
</feature>
<keyword evidence="3 7" id="KW-0808">Transferase</keyword>
<dbReference type="FunFam" id="3.20.20.105:FF:000001">
    <property type="entry name" value="Queuine tRNA-ribosyltransferase"/>
    <property type="match status" value="1"/>
</dbReference>
<protein>
    <recommendedName>
        <fullName evidence="7">Queuine tRNA-ribosyltransferase</fullName>
        <ecNumber evidence="7">2.4.2.29</ecNumber>
    </recommendedName>
    <alternativeName>
        <fullName evidence="7">Guanine insertion enzyme</fullName>
    </alternativeName>
    <alternativeName>
        <fullName evidence="7">tRNA-guanine transglycosylase</fullName>
    </alternativeName>
</protein>
<keyword evidence="7" id="KW-0862">Zinc</keyword>
<dbReference type="GO" id="GO:0046872">
    <property type="term" value="F:metal ion binding"/>
    <property type="evidence" value="ECO:0007669"/>
    <property type="project" value="UniProtKB-KW"/>
</dbReference>
<feature type="binding site" evidence="7">
    <location>
        <position position="340"/>
    </location>
    <ligand>
        <name>Zn(2+)</name>
        <dbReference type="ChEBI" id="CHEBI:29105"/>
    </ligand>
</feature>
<comment type="similarity">
    <text evidence="7">Belongs to the queuine tRNA-ribosyltransferase family.</text>
</comment>
<feature type="binding site" evidence="7">
    <location>
        <position position="151"/>
    </location>
    <ligand>
        <name>substrate</name>
    </ligand>
</feature>
<feature type="binding site" evidence="7">
    <location>
        <position position="314"/>
    </location>
    <ligand>
        <name>Zn(2+)</name>
        <dbReference type="ChEBI" id="CHEBI:29105"/>
    </ligand>
</feature>
<comment type="cofactor">
    <cofactor evidence="7">
        <name>Zn(2+)</name>
        <dbReference type="ChEBI" id="CHEBI:29105"/>
    </cofactor>
    <text evidence="7">Binds 1 zinc ion per subunit.</text>
</comment>
<comment type="caution">
    <text evidence="9">The sequence shown here is derived from an EMBL/GenBank/DDBJ whole genome shotgun (WGS) entry which is preliminary data.</text>
</comment>
<dbReference type="PANTHER" id="PTHR46499">
    <property type="entry name" value="QUEUINE TRNA-RIBOSYLTRANSFERASE"/>
    <property type="match status" value="1"/>
</dbReference>
<feature type="binding site" evidence="7">
    <location>
        <position position="194"/>
    </location>
    <ligand>
        <name>substrate</name>
    </ligand>
</feature>
<dbReference type="NCBIfam" id="TIGR00430">
    <property type="entry name" value="Q_tRNA_tgt"/>
    <property type="match status" value="1"/>
</dbReference>
<dbReference type="InterPro" id="IPR050076">
    <property type="entry name" value="ArchSynthase1/Queuine_TRR"/>
</dbReference>
<sequence length="373" mass="41603">MTAFQFELLKTTKTSRGTARRGRVHTAHGVIETPIFMPVGTVGSVKAIRPDLLKSEMKAQIILGNTFHLYLRPGHKQVEQLGGLHRFMNWPGPILTDSGGFQVFSLAKLRKMSEDGVTFKSPIDGSSHHLTPEFSTQIQHSLDSTITMAFDECTPFPCTHAQAAESMRLSMRWAKRSREAFVAREGYGQFGIQQGSLFEDLRRESTEKLLELDFEGYAIGGLAVGESSEELHHAVPMAAEMLPENKPRYLMGVGYPSDIIKAVMAGVDMFDCVLPTRNARNGMAFTCEGVIKVGHSAHKLADIPLDPTCECHTCKNYSRAYLHHLHKEDEILGHMLLTQHNLHFYLQLAQTLRDAIEAGTLETVGNALLEHYR</sequence>
<gene>
    <name evidence="7 9" type="primary">tgt</name>
    <name evidence="9" type="ORF">DI628_06045</name>
</gene>
<accession>A0A6N4R3G1</accession>
<feature type="region of interest" description="RNA binding" evidence="7">
    <location>
        <begin position="252"/>
        <end position="258"/>
    </location>
</feature>
<dbReference type="AlphaFoldDB" id="A0A6N4R3G1"/>
<dbReference type="GO" id="GO:0005737">
    <property type="term" value="C:cytoplasm"/>
    <property type="evidence" value="ECO:0007669"/>
    <property type="project" value="TreeGrafter"/>
</dbReference>
<dbReference type="Gene3D" id="3.20.20.105">
    <property type="entry name" value="Queuine tRNA-ribosyltransferase-like"/>
    <property type="match status" value="1"/>
</dbReference>
<comment type="catalytic activity">
    <reaction evidence="6 7">
        <text>7-aminomethyl-7-carbaguanine + guanosine(34) in tRNA = 7-aminomethyl-7-carbaguanosine(34) in tRNA + guanine</text>
        <dbReference type="Rhea" id="RHEA:24104"/>
        <dbReference type="Rhea" id="RHEA-COMP:10341"/>
        <dbReference type="Rhea" id="RHEA-COMP:10342"/>
        <dbReference type="ChEBI" id="CHEBI:16235"/>
        <dbReference type="ChEBI" id="CHEBI:58703"/>
        <dbReference type="ChEBI" id="CHEBI:74269"/>
        <dbReference type="ChEBI" id="CHEBI:82833"/>
        <dbReference type="EC" id="2.4.2.29"/>
    </reaction>
</comment>
<feature type="domain" description="tRNA-guanine(15) transglycosylase-like" evidence="8">
    <location>
        <begin position="19"/>
        <end position="371"/>
    </location>
</feature>
<dbReference type="NCBIfam" id="TIGR00449">
    <property type="entry name" value="tgt_general"/>
    <property type="match status" value="1"/>
</dbReference>
<evidence type="ECO:0000256" key="2">
    <source>
        <dbReference type="ARBA" id="ARBA00022676"/>
    </source>
</evidence>
<reference evidence="9 10" key="1">
    <citation type="journal article" date="2017" name="Nat. Commun.">
        <title>In situ click chemistry generation of cyclooxygenase-2 inhibitors.</title>
        <authorList>
            <person name="Bhardwaj A."/>
            <person name="Kaur J."/>
            <person name="Wuest M."/>
            <person name="Wuest F."/>
        </authorList>
    </citation>
    <scope>NUCLEOTIDE SEQUENCE [LARGE SCALE GENOMIC DNA]</scope>
    <source>
        <strain evidence="9">S2_018_000_R2_106</strain>
    </source>
</reference>
<evidence type="ECO:0000256" key="3">
    <source>
        <dbReference type="ARBA" id="ARBA00022679"/>
    </source>
</evidence>
<feature type="binding site" evidence="7">
    <location>
        <position position="221"/>
    </location>
    <ligand>
        <name>substrate</name>
    </ligand>
</feature>
<dbReference type="GO" id="GO:0008479">
    <property type="term" value="F:tRNA-guanosine(34) queuine transglycosylase activity"/>
    <property type="evidence" value="ECO:0007669"/>
    <property type="project" value="UniProtKB-UniRule"/>
</dbReference>
<dbReference type="GO" id="GO:0008616">
    <property type="term" value="P:tRNA queuosine(34) biosynthetic process"/>
    <property type="evidence" value="ECO:0007669"/>
    <property type="project" value="UniProtKB-UniRule"/>
</dbReference>
<feature type="binding site" evidence="7">
    <location>
        <position position="309"/>
    </location>
    <ligand>
        <name>Zn(2+)</name>
        <dbReference type="ChEBI" id="CHEBI:29105"/>
    </ligand>
</feature>
<keyword evidence="5 7" id="KW-0671">Queuosine biosynthesis</keyword>
<evidence type="ECO:0000256" key="6">
    <source>
        <dbReference type="ARBA" id="ARBA00050112"/>
    </source>
</evidence>
<dbReference type="PANTHER" id="PTHR46499:SF1">
    <property type="entry name" value="QUEUINE TRNA-RIBOSYLTRANSFERASE"/>
    <property type="match status" value="1"/>
</dbReference>
<dbReference type="Pfam" id="PF01702">
    <property type="entry name" value="TGT"/>
    <property type="match status" value="1"/>
</dbReference>
<evidence type="ECO:0000313" key="9">
    <source>
        <dbReference type="EMBL" id="TKW60463.1"/>
    </source>
</evidence>
<evidence type="ECO:0000313" key="10">
    <source>
        <dbReference type="Proteomes" id="UP000320948"/>
    </source>
</evidence>
<comment type="function">
    <text evidence="7">Catalyzes the base-exchange of a guanine (G) residue with the queuine precursor 7-aminomethyl-7-deazaguanine (PreQ1) at position 34 (anticodon wobble position) in tRNAs with GU(N) anticodons (tRNA-Asp, -Asn, -His and -Tyr). Catalysis occurs through a double-displacement mechanism. The nucleophile active site attacks the C1' of nucleotide 34 to detach the guanine base from the RNA, forming a covalent enzyme-RNA intermediate. The proton acceptor active site deprotonates the incoming PreQ1, allowing a nucleophilic attack on the C1' of the ribose to form the product. After dissociation, two additional enzymatic reactions on the tRNA convert PreQ1 to queuine (Q), resulting in the hypermodified nucleoside queuosine (7-(((4,5-cis-dihydroxy-2-cyclopenten-1-yl)amino)methyl)-7-deazaguanosine).</text>
</comment>
<dbReference type="EC" id="2.4.2.29" evidence="7"/>
<evidence type="ECO:0000256" key="5">
    <source>
        <dbReference type="ARBA" id="ARBA00022785"/>
    </source>
</evidence>
<proteinExistence type="inferred from homology"/>
<feature type="binding site" evidence="7">
    <location>
        <begin position="97"/>
        <end position="101"/>
    </location>
    <ligand>
        <name>substrate</name>
    </ligand>
</feature>
<keyword evidence="7" id="KW-0479">Metal-binding</keyword>
<dbReference type="HAMAP" id="MF_00168">
    <property type="entry name" value="Q_tRNA_Tgt"/>
    <property type="match status" value="1"/>
</dbReference>
<comment type="pathway">
    <text evidence="1 7">tRNA modification; tRNA-queuosine biosynthesis.</text>
</comment>
<comment type="subunit">
    <text evidence="7">Homodimer. Within each dimer, one monomer is responsible for RNA recognition and catalysis, while the other monomer binds to the replacement base PreQ1.</text>
</comment>
<organism evidence="9 10">
    <name type="scientific">Blastochloris viridis</name>
    <name type="common">Rhodopseudomonas viridis</name>
    <dbReference type="NCBI Taxonomy" id="1079"/>
    <lineage>
        <taxon>Bacteria</taxon>
        <taxon>Pseudomonadati</taxon>
        <taxon>Pseudomonadota</taxon>
        <taxon>Alphaproteobacteria</taxon>
        <taxon>Hyphomicrobiales</taxon>
        <taxon>Blastochloridaceae</taxon>
        <taxon>Blastochloris</taxon>
    </lineage>
</organism>
<dbReference type="InterPro" id="IPR004803">
    <property type="entry name" value="TGT"/>
</dbReference>
<dbReference type="UniPathway" id="UPA00392"/>
<feature type="region of interest" description="RNA binding; important for wobble base 34 recognition" evidence="7">
    <location>
        <begin position="276"/>
        <end position="280"/>
    </location>
</feature>
<evidence type="ECO:0000256" key="4">
    <source>
        <dbReference type="ARBA" id="ARBA00022694"/>
    </source>
</evidence>
<dbReference type="InterPro" id="IPR036511">
    <property type="entry name" value="TGT-like_sf"/>
</dbReference>
<keyword evidence="2 7" id="KW-0328">Glycosyltransferase</keyword>
<evidence type="ECO:0000256" key="1">
    <source>
        <dbReference type="ARBA" id="ARBA00004691"/>
    </source>
</evidence>
<evidence type="ECO:0000256" key="7">
    <source>
        <dbReference type="HAMAP-Rule" id="MF_00168"/>
    </source>
</evidence>
<feature type="active site" description="Proton acceptor" evidence="7">
    <location>
        <position position="97"/>
    </location>
</feature>
<evidence type="ECO:0000259" key="8">
    <source>
        <dbReference type="Pfam" id="PF01702"/>
    </source>
</evidence>
<dbReference type="SUPFAM" id="SSF51713">
    <property type="entry name" value="tRNA-guanine transglycosylase"/>
    <property type="match status" value="1"/>
</dbReference>
<dbReference type="Proteomes" id="UP000320948">
    <property type="component" value="Unassembled WGS sequence"/>
</dbReference>
<dbReference type="InterPro" id="IPR002616">
    <property type="entry name" value="tRNA_ribo_trans-like"/>
</dbReference>